<keyword evidence="2" id="KW-1185">Reference proteome</keyword>
<evidence type="ECO:0000313" key="2">
    <source>
        <dbReference type="Proteomes" id="UP000622707"/>
    </source>
</evidence>
<name>A0ABS1JVB9_9BURK</name>
<protein>
    <submittedName>
        <fullName evidence="1">Uncharacterized protein</fullName>
    </submittedName>
</protein>
<evidence type="ECO:0000313" key="1">
    <source>
        <dbReference type="EMBL" id="MBL0427816.1"/>
    </source>
</evidence>
<dbReference type="RefSeq" id="WP_201692447.1">
    <property type="nucleotide sequence ID" value="NZ_JAEQND010000013.1"/>
</dbReference>
<accession>A0ABS1JVB9</accession>
<proteinExistence type="predicted"/>
<organism evidence="1 2">
    <name type="scientific">Ramlibacter alkalitolerans</name>
    <dbReference type="NCBI Taxonomy" id="2039631"/>
    <lineage>
        <taxon>Bacteria</taxon>
        <taxon>Pseudomonadati</taxon>
        <taxon>Pseudomonadota</taxon>
        <taxon>Betaproteobacteria</taxon>
        <taxon>Burkholderiales</taxon>
        <taxon>Comamonadaceae</taxon>
        <taxon>Ramlibacter</taxon>
    </lineage>
</organism>
<dbReference type="EMBL" id="JAEQND010000013">
    <property type="protein sequence ID" value="MBL0427816.1"/>
    <property type="molecule type" value="Genomic_DNA"/>
</dbReference>
<dbReference type="Proteomes" id="UP000622707">
    <property type="component" value="Unassembled WGS sequence"/>
</dbReference>
<gene>
    <name evidence="1" type="ORF">JI746_22105</name>
</gene>
<sequence>MDFSDDDKHRATLDMLRESLEYLERLPPVPLTREFCARIRVHLEEPTQRLVSRSQRELHCEAFSPVGRPLVEVSVVDEQLTIQLPASLTKPKDRQAAAVDFARYLMRGPVRLKLKSRNYDGISQ</sequence>
<reference evidence="1 2" key="1">
    <citation type="journal article" date="2017" name="Int. J. Syst. Evol. Microbiol.">
        <title>Ramlibacter alkalitolerans sp. nov., alkali-tolerant bacterium isolated from soil of ginseng.</title>
        <authorList>
            <person name="Lee D.H."/>
            <person name="Cha C.J."/>
        </authorList>
    </citation>
    <scope>NUCLEOTIDE SEQUENCE [LARGE SCALE GENOMIC DNA]</scope>
    <source>
        <strain evidence="1 2">KACC 19305</strain>
    </source>
</reference>
<comment type="caution">
    <text evidence="1">The sequence shown here is derived from an EMBL/GenBank/DDBJ whole genome shotgun (WGS) entry which is preliminary data.</text>
</comment>